<dbReference type="InterPro" id="IPR006282">
    <property type="entry name" value="Thi_PPkinase"/>
</dbReference>
<dbReference type="NCBIfam" id="TIGR01378">
    <property type="entry name" value="thi_PPkinase"/>
    <property type="match status" value="1"/>
</dbReference>
<dbReference type="GeneID" id="34715033"/>
<dbReference type="EC" id="2.7.6.2" evidence="7"/>
<comment type="catalytic activity">
    <reaction evidence="7">
        <text>thiamine + ATP = thiamine diphosphate + AMP + H(+)</text>
        <dbReference type="Rhea" id="RHEA:11576"/>
        <dbReference type="ChEBI" id="CHEBI:15378"/>
        <dbReference type="ChEBI" id="CHEBI:18385"/>
        <dbReference type="ChEBI" id="CHEBI:30616"/>
        <dbReference type="ChEBI" id="CHEBI:58937"/>
        <dbReference type="ChEBI" id="CHEBI:456215"/>
    </reaction>
</comment>
<dbReference type="CDD" id="cd07995">
    <property type="entry name" value="TPK"/>
    <property type="match status" value="1"/>
</dbReference>
<feature type="domain" description="Thiamin pyrophosphokinase thiamin-binding" evidence="9">
    <location>
        <begin position="233"/>
        <end position="298"/>
    </location>
</feature>
<dbReference type="GO" id="GO:0016301">
    <property type="term" value="F:kinase activity"/>
    <property type="evidence" value="ECO:0007669"/>
    <property type="project" value="UniProtKB-UniRule"/>
</dbReference>
<dbReference type="InterPro" id="IPR016966">
    <property type="entry name" value="Thiamin_pyrophosphokinase_euk"/>
</dbReference>
<dbReference type="PANTHER" id="PTHR13622">
    <property type="entry name" value="THIAMIN PYROPHOSPHOKINASE"/>
    <property type="match status" value="1"/>
</dbReference>
<protein>
    <recommendedName>
        <fullName evidence="7">Thiamine pyrophosphokinase</fullName>
        <ecNumber evidence="7">2.7.6.2</ecNumber>
    </recommendedName>
</protein>
<evidence type="ECO:0000256" key="6">
    <source>
        <dbReference type="ARBA" id="ARBA00022840"/>
    </source>
</evidence>
<dbReference type="KEGG" id="kmx:KLMA_20566"/>
<proteinExistence type="inferred from homology"/>
<dbReference type="AlphaFoldDB" id="W0TA94"/>
<dbReference type="UniPathway" id="UPA00060">
    <property type="reaction ID" value="UER00597"/>
</dbReference>
<dbReference type="EMBL" id="AP012214">
    <property type="protein sequence ID" value="BAO39024.1"/>
    <property type="molecule type" value="Genomic_DNA"/>
</dbReference>
<dbReference type="Gene3D" id="2.60.120.320">
    <property type="entry name" value="Thiamin pyrophosphokinase, thiamin-binding domain"/>
    <property type="match status" value="1"/>
</dbReference>
<evidence type="ECO:0000256" key="4">
    <source>
        <dbReference type="ARBA" id="ARBA00022741"/>
    </source>
</evidence>
<sequence length="312" mass="35643">MNRWFKRHNSTSNMSRVIENADREDIRIEGDYDGTIELDQWFNPKAEHSVLLILNQKIELDHSVFEKLWNRYSVKVCADGGANRLYDYFCGDNGERYMPDVIAGDMDSIREEVRLFYETHGKTVVIEQKTQYSTDFSKSINAATLVLLGVDLNAVEIGGYDGVHKLYEQADKSKLTSVPLLILNGIDGRFDQTIHSMVQFYSLQKHDPYYKVCFLTTSDMIILIPSSEKGYWIKVNKMRPMIGNCGLLPLAGPTNIKRTRGLKWDVENWCSSIAEGQVSSSNRFVGDSCCIACDVPIVMNIELRWNKIIVEL</sequence>
<dbReference type="GO" id="GO:0005524">
    <property type="term" value="F:ATP binding"/>
    <property type="evidence" value="ECO:0007669"/>
    <property type="project" value="UniProtKB-UniRule"/>
</dbReference>
<evidence type="ECO:0000256" key="5">
    <source>
        <dbReference type="ARBA" id="ARBA00022777"/>
    </source>
</evidence>
<dbReference type="GO" id="GO:0004788">
    <property type="term" value="F:thiamine diphosphokinase activity"/>
    <property type="evidence" value="ECO:0007669"/>
    <property type="project" value="UniProtKB-UniRule"/>
</dbReference>
<dbReference type="Pfam" id="PF04263">
    <property type="entry name" value="TPK_catalytic"/>
    <property type="match status" value="1"/>
</dbReference>
<evidence type="ECO:0000313" key="10">
    <source>
        <dbReference type="EMBL" id="BAO39024.1"/>
    </source>
</evidence>
<dbReference type="GO" id="GO:0006772">
    <property type="term" value="P:thiamine metabolic process"/>
    <property type="evidence" value="ECO:0007669"/>
    <property type="project" value="InterPro"/>
</dbReference>
<name>W0TA94_KLUMD</name>
<organism evidence="10 11">
    <name type="scientific">Kluyveromyces marxianus (strain DMKU3-1042 / BCC 29191 / NBRC 104275)</name>
    <name type="common">Yeast</name>
    <name type="synonym">Candida kefyr</name>
    <dbReference type="NCBI Taxonomy" id="1003335"/>
    <lineage>
        <taxon>Eukaryota</taxon>
        <taxon>Fungi</taxon>
        <taxon>Dikarya</taxon>
        <taxon>Ascomycota</taxon>
        <taxon>Saccharomycotina</taxon>
        <taxon>Saccharomycetes</taxon>
        <taxon>Saccharomycetales</taxon>
        <taxon>Saccharomycetaceae</taxon>
        <taxon>Kluyveromyces</taxon>
    </lineage>
</organism>
<dbReference type="InterPro" id="IPR036759">
    <property type="entry name" value="TPK_catalytic_sf"/>
</dbReference>
<evidence type="ECO:0000259" key="8">
    <source>
        <dbReference type="Pfam" id="PF04263"/>
    </source>
</evidence>
<dbReference type="PANTHER" id="PTHR13622:SF8">
    <property type="entry name" value="THIAMIN PYROPHOSPHOKINASE 1"/>
    <property type="match status" value="1"/>
</dbReference>
<dbReference type="GO" id="GO:0009229">
    <property type="term" value="P:thiamine diphosphate biosynthetic process"/>
    <property type="evidence" value="ECO:0007669"/>
    <property type="project" value="UniProtKB-UniRule"/>
</dbReference>
<dbReference type="OrthoDB" id="25149at2759"/>
<keyword evidence="5 7" id="KW-0418">Kinase</keyword>
<evidence type="ECO:0000259" key="9">
    <source>
        <dbReference type="Pfam" id="PF04265"/>
    </source>
</evidence>
<dbReference type="PIRSF" id="PIRSF031057">
    <property type="entry name" value="Thiamin_pyrophosphokinase"/>
    <property type="match status" value="1"/>
</dbReference>
<dbReference type="Gene3D" id="3.40.50.10240">
    <property type="entry name" value="Thiamin pyrophosphokinase, catalytic domain"/>
    <property type="match status" value="1"/>
</dbReference>
<dbReference type="SUPFAM" id="SSF63999">
    <property type="entry name" value="Thiamin pyrophosphokinase, catalytic domain"/>
    <property type="match status" value="1"/>
</dbReference>
<dbReference type="RefSeq" id="XP_022674888.1">
    <property type="nucleotide sequence ID" value="XM_022818197.1"/>
</dbReference>
<dbReference type="InterPro" id="IPR007371">
    <property type="entry name" value="TPK_catalytic"/>
</dbReference>
<reference evidence="10 11" key="1">
    <citation type="journal article" date="2015" name="Biotechnol. Biofuels">
        <title>Genetic basis of the highly efficient yeast Kluyveromyces marxianus: complete genome sequence and transcriptome analyses.</title>
        <authorList>
            <person name="Lertwattanasakul N."/>
            <person name="Kosaka T."/>
            <person name="Hosoyama A."/>
            <person name="Suzuki Y."/>
            <person name="Rodrussamee N."/>
            <person name="Matsutani M."/>
            <person name="Murata M."/>
            <person name="Fujimoto N."/>
            <person name="Suprayogi"/>
            <person name="Tsuchikane K."/>
            <person name="Limtong S."/>
            <person name="Fujita N."/>
            <person name="Yamada M."/>
        </authorList>
    </citation>
    <scope>NUCLEOTIDE SEQUENCE [LARGE SCALE GENOMIC DNA]</scope>
    <source>
        <strain evidence="11">DMKU3-1042 / BCC 29191 / NBRC 104275</strain>
    </source>
</reference>
<dbReference type="GO" id="GO:0030975">
    <property type="term" value="F:thiamine binding"/>
    <property type="evidence" value="ECO:0007669"/>
    <property type="project" value="UniProtKB-UniRule"/>
</dbReference>
<keyword evidence="3 7" id="KW-0808">Transferase</keyword>
<feature type="domain" description="Thiamin pyrophosphokinase catalytic" evidence="8">
    <location>
        <begin position="65"/>
        <end position="207"/>
    </location>
</feature>
<evidence type="ECO:0000256" key="2">
    <source>
        <dbReference type="ARBA" id="ARBA00006785"/>
    </source>
</evidence>
<dbReference type="InterPro" id="IPR036371">
    <property type="entry name" value="TPK_B1-bd_sf"/>
</dbReference>
<dbReference type="Pfam" id="PF04265">
    <property type="entry name" value="TPK_B1_binding"/>
    <property type="match status" value="1"/>
</dbReference>
<comment type="similarity">
    <text evidence="2 7">Belongs to the thiamine pyrophosphokinase family.</text>
</comment>
<keyword evidence="6 7" id="KW-0067">ATP-binding</keyword>
<keyword evidence="4 7" id="KW-0547">Nucleotide-binding</keyword>
<evidence type="ECO:0000313" key="11">
    <source>
        <dbReference type="Proteomes" id="UP000065495"/>
    </source>
</evidence>
<dbReference type="SUPFAM" id="SSF63862">
    <property type="entry name" value="Thiamin pyrophosphokinase, substrate-binding domain"/>
    <property type="match status" value="1"/>
</dbReference>
<dbReference type="InterPro" id="IPR007373">
    <property type="entry name" value="Thiamin_PyroPKinase_B1-bd"/>
</dbReference>
<comment type="pathway">
    <text evidence="1 7">Cofactor biosynthesis; thiamine diphosphate biosynthesis; thiamine diphosphate from thiamine: step 1/1.</text>
</comment>
<evidence type="ECO:0000256" key="1">
    <source>
        <dbReference type="ARBA" id="ARBA00005078"/>
    </source>
</evidence>
<accession>W0TA94</accession>
<dbReference type="Proteomes" id="UP000065495">
    <property type="component" value="Chromosome 2"/>
</dbReference>
<evidence type="ECO:0000256" key="3">
    <source>
        <dbReference type="ARBA" id="ARBA00022679"/>
    </source>
</evidence>
<evidence type="ECO:0000256" key="7">
    <source>
        <dbReference type="PIRNR" id="PIRNR031057"/>
    </source>
</evidence>
<dbReference type="VEuPathDB" id="FungiDB:KLMA_20566"/>
<gene>
    <name evidence="10" type="primary">THI80</name>
    <name evidence="10" type="ORF">KLMA_20566</name>
</gene>